<dbReference type="GO" id="GO:0003725">
    <property type="term" value="F:double-stranded RNA binding"/>
    <property type="evidence" value="ECO:0007669"/>
    <property type="project" value="UniProtKB-UniRule"/>
</dbReference>
<sequence length="343" mass="37647">METNYYHEEQLSEAAQALKSGELVAFPTETVYGLGANALLPEAVTEVFSVKGRPQDNPLIVHVSSFEQVKQFVDNFHPLTEKIVNHFWPGPLTLIFEIKKGSLPPIVTGGLSTAAFRMPDNKKTLEVIQLAGIPIVGPSANTSGKPSPTTAEHVYHDLKGKINGIIDDGATRIGVESTVIDLSDPDREPMILRPGAVTKEQLEKVIGGKVAVDRHLVQSTETPKSPGMKYKHYSPDTQVMMVQENDWEAAVKWAKEEHLRVGVIAGPKIAEAVRFDVAAVYMYFDDSVEAATKGLFAGLRGLDEKNLGLDMIFVAVFPEEGLGNAYMNRLKKSAGQKYFEKRT</sequence>
<dbReference type="PROSITE" id="PS51163">
    <property type="entry name" value="YRDC"/>
    <property type="match status" value="1"/>
</dbReference>
<keyword evidence="6 13" id="KW-0808">Transferase</keyword>
<evidence type="ECO:0000256" key="2">
    <source>
        <dbReference type="ARBA" id="ARBA00007663"/>
    </source>
</evidence>
<evidence type="ECO:0000256" key="1">
    <source>
        <dbReference type="ARBA" id="ARBA00004496"/>
    </source>
</evidence>
<evidence type="ECO:0000313" key="15">
    <source>
        <dbReference type="Proteomes" id="UP000352698"/>
    </source>
</evidence>
<gene>
    <name evidence="14" type="primary">rimN</name>
    <name evidence="14" type="ORF">NCTC12204_00548</name>
</gene>
<dbReference type="Proteomes" id="UP000352698">
    <property type="component" value="Unassembled WGS sequence"/>
</dbReference>
<proteinExistence type="inferred from homology"/>
<keyword evidence="5 13" id="KW-0963">Cytoplasm</keyword>
<accession>A0A4S2CE44</accession>
<dbReference type="GO" id="GO:0000049">
    <property type="term" value="F:tRNA binding"/>
    <property type="evidence" value="ECO:0007669"/>
    <property type="project" value="TreeGrafter"/>
</dbReference>
<dbReference type="AlphaFoldDB" id="A0A4S2CE44"/>
<dbReference type="PANTHER" id="PTHR17490">
    <property type="entry name" value="SUA5"/>
    <property type="match status" value="1"/>
</dbReference>
<dbReference type="InterPro" id="IPR010923">
    <property type="entry name" value="T(6)A37_SUA5"/>
</dbReference>
<dbReference type="FunFam" id="3.90.870.10:FF:000009">
    <property type="entry name" value="Threonylcarbamoyl-AMP synthase, putative"/>
    <property type="match status" value="1"/>
</dbReference>
<dbReference type="InterPro" id="IPR050156">
    <property type="entry name" value="TC-AMP_synthase_SUA5"/>
</dbReference>
<protein>
    <recommendedName>
        <fullName evidence="4 13">Threonylcarbamoyl-AMP synthase</fullName>
        <shortName evidence="13">TC-AMP synthase</shortName>
        <ecNumber evidence="3 13">2.7.7.87</ecNumber>
    </recommendedName>
    <alternativeName>
        <fullName evidence="11 13">L-threonylcarbamoyladenylate synthase</fullName>
    </alternativeName>
</protein>
<dbReference type="PANTHER" id="PTHR17490:SF16">
    <property type="entry name" value="THREONYLCARBAMOYL-AMP SYNTHASE"/>
    <property type="match status" value="1"/>
</dbReference>
<evidence type="ECO:0000256" key="4">
    <source>
        <dbReference type="ARBA" id="ARBA00015492"/>
    </source>
</evidence>
<dbReference type="PIRSF" id="PIRSF004930">
    <property type="entry name" value="Tln_factor_SUA5"/>
    <property type="match status" value="1"/>
</dbReference>
<comment type="similarity">
    <text evidence="2 13">Belongs to the SUA5 family.</text>
</comment>
<keyword evidence="10 13" id="KW-0067">ATP-binding</keyword>
<dbReference type="InterPro" id="IPR006070">
    <property type="entry name" value="Sua5-like_dom"/>
</dbReference>
<dbReference type="InterPro" id="IPR005145">
    <property type="entry name" value="Sua5_C"/>
</dbReference>
<reference evidence="14 15" key="1">
    <citation type="submission" date="2019-05" db="EMBL/GenBank/DDBJ databases">
        <authorList>
            <consortium name="Pathogen Informatics"/>
        </authorList>
    </citation>
    <scope>NUCLEOTIDE SEQUENCE [LARGE SCALE GENOMIC DNA]</scope>
    <source>
        <strain evidence="14 15">NCTC12204</strain>
    </source>
</reference>
<keyword evidence="9 13" id="KW-0547">Nucleotide-binding</keyword>
<comment type="caution">
    <text evidence="14">The sequence shown here is derived from an EMBL/GenBank/DDBJ whole genome shotgun (WGS) entry which is preliminary data.</text>
</comment>
<dbReference type="GO" id="GO:0008033">
    <property type="term" value="P:tRNA processing"/>
    <property type="evidence" value="ECO:0007669"/>
    <property type="project" value="UniProtKB-KW"/>
</dbReference>
<comment type="subcellular location">
    <subcellularLocation>
        <location evidence="1 13">Cytoplasm</location>
    </subcellularLocation>
</comment>
<evidence type="ECO:0000256" key="5">
    <source>
        <dbReference type="ARBA" id="ARBA00022490"/>
    </source>
</evidence>
<dbReference type="GO" id="GO:0061710">
    <property type="term" value="F:L-threonylcarbamoyladenylate synthase"/>
    <property type="evidence" value="ECO:0007669"/>
    <property type="project" value="UniProtKB-EC"/>
</dbReference>
<evidence type="ECO:0000256" key="12">
    <source>
        <dbReference type="ARBA" id="ARBA00048366"/>
    </source>
</evidence>
<evidence type="ECO:0000256" key="10">
    <source>
        <dbReference type="ARBA" id="ARBA00022840"/>
    </source>
</evidence>
<evidence type="ECO:0000256" key="6">
    <source>
        <dbReference type="ARBA" id="ARBA00022679"/>
    </source>
</evidence>
<organism evidence="14 15">
    <name type="scientific">Enterococcus hirae</name>
    <dbReference type="NCBI Taxonomy" id="1354"/>
    <lineage>
        <taxon>Bacteria</taxon>
        <taxon>Bacillati</taxon>
        <taxon>Bacillota</taxon>
        <taxon>Bacilli</taxon>
        <taxon>Lactobacillales</taxon>
        <taxon>Enterococcaceae</taxon>
        <taxon>Enterococcus</taxon>
    </lineage>
</organism>
<dbReference type="InterPro" id="IPR017945">
    <property type="entry name" value="DHBP_synth_RibB-like_a/b_dom"/>
</dbReference>
<evidence type="ECO:0000256" key="13">
    <source>
        <dbReference type="PIRNR" id="PIRNR004930"/>
    </source>
</evidence>
<dbReference type="EC" id="2.7.7.87" evidence="3 13"/>
<dbReference type="GO" id="GO:0005737">
    <property type="term" value="C:cytoplasm"/>
    <property type="evidence" value="ECO:0007669"/>
    <property type="project" value="UniProtKB-SubCell"/>
</dbReference>
<dbReference type="Gene3D" id="3.90.870.10">
    <property type="entry name" value="DHBP synthase"/>
    <property type="match status" value="1"/>
</dbReference>
<dbReference type="Pfam" id="PF03481">
    <property type="entry name" value="Sua5_C"/>
    <property type="match status" value="1"/>
</dbReference>
<comment type="function">
    <text evidence="13">Required for the formation of a threonylcarbamoyl group on adenosine at position 37 (t(6)A37) in tRNAs that read codons beginning with adenine.</text>
</comment>
<dbReference type="InterPro" id="IPR038385">
    <property type="entry name" value="Sua5/YwlC_C"/>
</dbReference>
<dbReference type="NCBIfam" id="TIGR00057">
    <property type="entry name" value="L-threonylcarbamoyladenylate synthase"/>
    <property type="match status" value="1"/>
</dbReference>
<dbReference type="SUPFAM" id="SSF55821">
    <property type="entry name" value="YrdC/RibB"/>
    <property type="match status" value="1"/>
</dbReference>
<dbReference type="Pfam" id="PF01300">
    <property type="entry name" value="Sua5_yciO_yrdC"/>
    <property type="match status" value="1"/>
</dbReference>
<evidence type="ECO:0000256" key="3">
    <source>
        <dbReference type="ARBA" id="ARBA00012584"/>
    </source>
</evidence>
<dbReference type="GO" id="GO:0006450">
    <property type="term" value="P:regulation of translational fidelity"/>
    <property type="evidence" value="ECO:0007669"/>
    <property type="project" value="TreeGrafter"/>
</dbReference>
<dbReference type="GO" id="GO:0005524">
    <property type="term" value="F:ATP binding"/>
    <property type="evidence" value="ECO:0007669"/>
    <property type="project" value="UniProtKB-UniRule"/>
</dbReference>
<keyword evidence="7 13" id="KW-0819">tRNA processing</keyword>
<name>A0A4S2CE44_ENTHR</name>
<dbReference type="EMBL" id="CABEEP010000001">
    <property type="protein sequence ID" value="VTQ60132.1"/>
    <property type="molecule type" value="Genomic_DNA"/>
</dbReference>
<evidence type="ECO:0000256" key="7">
    <source>
        <dbReference type="ARBA" id="ARBA00022694"/>
    </source>
</evidence>
<comment type="catalytic activity">
    <reaction evidence="12 13">
        <text>L-threonine + hydrogencarbonate + ATP = L-threonylcarbamoyladenylate + diphosphate + H2O</text>
        <dbReference type="Rhea" id="RHEA:36407"/>
        <dbReference type="ChEBI" id="CHEBI:15377"/>
        <dbReference type="ChEBI" id="CHEBI:17544"/>
        <dbReference type="ChEBI" id="CHEBI:30616"/>
        <dbReference type="ChEBI" id="CHEBI:33019"/>
        <dbReference type="ChEBI" id="CHEBI:57926"/>
        <dbReference type="ChEBI" id="CHEBI:73682"/>
        <dbReference type="EC" id="2.7.7.87"/>
    </reaction>
</comment>
<keyword evidence="8 13" id="KW-0548">Nucleotidyltransferase</keyword>
<dbReference type="RefSeq" id="WP_010738400.1">
    <property type="nucleotide sequence ID" value="NZ_AP027299.1"/>
</dbReference>
<evidence type="ECO:0000313" key="14">
    <source>
        <dbReference type="EMBL" id="VTQ60132.1"/>
    </source>
</evidence>
<evidence type="ECO:0000256" key="11">
    <source>
        <dbReference type="ARBA" id="ARBA00029774"/>
    </source>
</evidence>
<evidence type="ECO:0000256" key="8">
    <source>
        <dbReference type="ARBA" id="ARBA00022695"/>
    </source>
</evidence>
<evidence type="ECO:0000256" key="9">
    <source>
        <dbReference type="ARBA" id="ARBA00022741"/>
    </source>
</evidence>
<dbReference type="Gene3D" id="3.40.50.11030">
    <property type="entry name" value="Threonylcarbamoyl-AMP synthase, C-terminal domain"/>
    <property type="match status" value="1"/>
</dbReference>